<dbReference type="KEGG" id="ome:OLMES_0020"/>
<dbReference type="PANTHER" id="PTHR11019:SF159">
    <property type="entry name" value="TRANSCRIPTIONAL REGULATOR-RELATED"/>
    <property type="match status" value="1"/>
</dbReference>
<keyword evidence="6" id="KW-1185">Reference proteome</keyword>
<organism evidence="5 6">
    <name type="scientific">Oleiphilus messinensis</name>
    <dbReference type="NCBI Taxonomy" id="141451"/>
    <lineage>
        <taxon>Bacteria</taxon>
        <taxon>Pseudomonadati</taxon>
        <taxon>Pseudomonadota</taxon>
        <taxon>Gammaproteobacteria</taxon>
        <taxon>Oceanospirillales</taxon>
        <taxon>Oleiphilaceae</taxon>
        <taxon>Oleiphilus</taxon>
    </lineage>
</organism>
<name>A0A1Y0I1P0_9GAMM</name>
<dbReference type="Pfam" id="PF12852">
    <property type="entry name" value="Cupin_6"/>
    <property type="match status" value="1"/>
</dbReference>
<keyword evidence="2" id="KW-0238">DNA-binding</keyword>
<sequence length="296" mass="33805">MSWSTVLASFDDFIALIRLNVDIYHNARVCGDWVINADAKGHTCFHMVTQDNCQLIVPDIGEWRLSEGDLVIFPRDLPHSMMPCAPQTGKQQHLLIPAAQDKPGTSLVCGKVYFQHSGSERLLDALPNVFVVRQNQFSPWLNGLQELILDESLRISRQTNVIIDRLCELLFAYALRHYMELHEQKTGIFALYAHRQINKAIQAIHDQPALNWQLQALAEIAAMSRTQFAETFKRISGWTVMQYLTWWRMQLAWDDLRSGLSVARVAENVGYQSEAAFSRAFRKQFTQSAGAVRRGQ</sequence>
<dbReference type="PROSITE" id="PS01124">
    <property type="entry name" value="HTH_ARAC_FAMILY_2"/>
    <property type="match status" value="1"/>
</dbReference>
<evidence type="ECO:0000259" key="4">
    <source>
        <dbReference type="PROSITE" id="PS01124"/>
    </source>
</evidence>
<reference evidence="5 6" key="1">
    <citation type="submission" date="2017-05" db="EMBL/GenBank/DDBJ databases">
        <title>Genomic insights into alkan degradation activity of Oleiphilus messinensis.</title>
        <authorList>
            <person name="Kozyavkin S.A."/>
            <person name="Slesarev A.I."/>
            <person name="Golyshin P.N."/>
            <person name="Korzhenkov A."/>
            <person name="Golyshina O.N."/>
            <person name="Toshchakov S.V."/>
        </authorList>
    </citation>
    <scope>NUCLEOTIDE SEQUENCE [LARGE SCALE GENOMIC DNA]</scope>
    <source>
        <strain evidence="5 6">ME102</strain>
    </source>
</reference>
<gene>
    <name evidence="5" type="ORF">OLMES_0020</name>
</gene>
<feature type="domain" description="HTH araC/xylS-type" evidence="4">
    <location>
        <begin position="198"/>
        <end position="295"/>
    </location>
</feature>
<evidence type="ECO:0000313" key="5">
    <source>
        <dbReference type="EMBL" id="ARU54129.1"/>
    </source>
</evidence>
<dbReference type="Gene3D" id="1.10.10.60">
    <property type="entry name" value="Homeodomain-like"/>
    <property type="match status" value="1"/>
</dbReference>
<keyword evidence="3" id="KW-0804">Transcription</keyword>
<dbReference type="InterPro" id="IPR032783">
    <property type="entry name" value="AraC_lig"/>
</dbReference>
<dbReference type="AlphaFoldDB" id="A0A1Y0I1P0"/>
<keyword evidence="1" id="KW-0805">Transcription regulation</keyword>
<evidence type="ECO:0000256" key="1">
    <source>
        <dbReference type="ARBA" id="ARBA00023015"/>
    </source>
</evidence>
<dbReference type="InterPro" id="IPR018060">
    <property type="entry name" value="HTH_AraC"/>
</dbReference>
<protein>
    <submittedName>
        <fullName evidence="5">AraC family transcriptional regulator</fullName>
    </submittedName>
</protein>
<dbReference type="SUPFAM" id="SSF46689">
    <property type="entry name" value="Homeodomain-like"/>
    <property type="match status" value="2"/>
</dbReference>
<accession>A0A1Y0I1P0</accession>
<evidence type="ECO:0000256" key="3">
    <source>
        <dbReference type="ARBA" id="ARBA00023163"/>
    </source>
</evidence>
<dbReference type="SMART" id="SM00342">
    <property type="entry name" value="HTH_ARAC"/>
    <property type="match status" value="1"/>
</dbReference>
<dbReference type="Pfam" id="PF12833">
    <property type="entry name" value="HTH_18"/>
    <property type="match status" value="1"/>
</dbReference>
<evidence type="ECO:0000256" key="2">
    <source>
        <dbReference type="ARBA" id="ARBA00023125"/>
    </source>
</evidence>
<evidence type="ECO:0000313" key="6">
    <source>
        <dbReference type="Proteomes" id="UP000196027"/>
    </source>
</evidence>
<proteinExistence type="predicted"/>
<dbReference type="InterPro" id="IPR009057">
    <property type="entry name" value="Homeodomain-like_sf"/>
</dbReference>
<dbReference type="GO" id="GO:0003700">
    <property type="term" value="F:DNA-binding transcription factor activity"/>
    <property type="evidence" value="ECO:0007669"/>
    <property type="project" value="InterPro"/>
</dbReference>
<dbReference type="EMBL" id="CP021425">
    <property type="protein sequence ID" value="ARU54129.1"/>
    <property type="molecule type" value="Genomic_DNA"/>
</dbReference>
<dbReference type="Proteomes" id="UP000196027">
    <property type="component" value="Chromosome"/>
</dbReference>
<dbReference type="PANTHER" id="PTHR11019">
    <property type="entry name" value="HTH-TYPE TRANSCRIPTIONAL REGULATOR NIMR"/>
    <property type="match status" value="1"/>
</dbReference>
<dbReference type="GO" id="GO:0043565">
    <property type="term" value="F:sequence-specific DNA binding"/>
    <property type="evidence" value="ECO:0007669"/>
    <property type="project" value="InterPro"/>
</dbReference>